<evidence type="ECO:0000313" key="3">
    <source>
        <dbReference type="EMBL" id="MBL1103833.1"/>
    </source>
</evidence>
<dbReference type="Proteomes" id="UP000621386">
    <property type="component" value="Unassembled WGS sequence"/>
</dbReference>
<evidence type="ECO:0008006" key="5">
    <source>
        <dbReference type="Google" id="ProtNLM"/>
    </source>
</evidence>
<keyword evidence="4" id="KW-1185">Reference proteome</keyword>
<evidence type="ECO:0000313" key="4">
    <source>
        <dbReference type="Proteomes" id="UP000621386"/>
    </source>
</evidence>
<gene>
    <name evidence="3" type="ORF">JK361_04295</name>
</gene>
<accession>A0ABS1NUQ7</accession>
<name>A0ABS1NUQ7_9ACTN</name>
<feature type="region of interest" description="Disordered" evidence="1">
    <location>
        <begin position="61"/>
        <end position="117"/>
    </location>
</feature>
<keyword evidence="2" id="KW-0472">Membrane</keyword>
<proteinExistence type="predicted"/>
<evidence type="ECO:0000256" key="2">
    <source>
        <dbReference type="SAM" id="Phobius"/>
    </source>
</evidence>
<comment type="caution">
    <text evidence="3">The sequence shown here is derived from an EMBL/GenBank/DDBJ whole genome shotgun (WGS) entry which is preliminary data.</text>
</comment>
<keyword evidence="2" id="KW-0812">Transmembrane</keyword>
<reference evidence="3 4" key="1">
    <citation type="submission" date="2021-01" db="EMBL/GenBank/DDBJ databases">
        <title>WGS of actinomycetes isolated from Thailand.</title>
        <authorList>
            <person name="Thawai C."/>
        </authorList>
    </citation>
    <scope>NUCLEOTIDE SEQUENCE [LARGE SCALE GENOMIC DNA]</scope>
    <source>
        <strain evidence="3 4">CH5-8</strain>
    </source>
</reference>
<evidence type="ECO:0000256" key="1">
    <source>
        <dbReference type="SAM" id="MobiDB-lite"/>
    </source>
</evidence>
<keyword evidence="2" id="KW-1133">Transmembrane helix</keyword>
<organism evidence="3 4">
    <name type="scientific">Streptomyces musisoli</name>
    <dbReference type="NCBI Taxonomy" id="2802280"/>
    <lineage>
        <taxon>Bacteria</taxon>
        <taxon>Bacillati</taxon>
        <taxon>Actinomycetota</taxon>
        <taxon>Actinomycetes</taxon>
        <taxon>Kitasatosporales</taxon>
        <taxon>Streptomycetaceae</taxon>
        <taxon>Streptomyces</taxon>
    </lineage>
</organism>
<feature type="transmembrane region" description="Helical" evidence="2">
    <location>
        <begin position="7"/>
        <end position="26"/>
    </location>
</feature>
<dbReference type="EMBL" id="JAERRH010000002">
    <property type="protein sequence ID" value="MBL1103833.1"/>
    <property type="molecule type" value="Genomic_DNA"/>
</dbReference>
<dbReference type="RefSeq" id="WP_201814304.1">
    <property type="nucleotide sequence ID" value="NZ_JAERRH010000002.1"/>
</dbReference>
<sequence>MSLARKIIMSALAVALVASTPLLWLLDGPGTGQLAGASVQVALAVVALAWTWIRPSGTAAHDRAVGTGRARARDAGMSITGIRRRHGRGGGSATAENTGDATSHGPGSASVTGIDYS</sequence>
<protein>
    <recommendedName>
        <fullName evidence="5">Secreted protein</fullName>
    </recommendedName>
</protein>
<feature type="transmembrane region" description="Helical" evidence="2">
    <location>
        <begin position="32"/>
        <end position="53"/>
    </location>
</feature>